<evidence type="ECO:0000256" key="6">
    <source>
        <dbReference type="ARBA" id="ARBA00023136"/>
    </source>
</evidence>
<proteinExistence type="inferred from homology"/>
<dbReference type="GO" id="GO:0019905">
    <property type="term" value="F:syntaxin binding"/>
    <property type="evidence" value="ECO:0007669"/>
    <property type="project" value="TreeGrafter"/>
</dbReference>
<evidence type="ECO:0000256" key="3">
    <source>
        <dbReference type="ARBA" id="ARBA00022448"/>
    </source>
</evidence>
<organism evidence="9 10">
    <name type="scientific">Naegleria lovaniensis</name>
    <name type="common">Amoeba</name>
    <dbReference type="NCBI Taxonomy" id="51637"/>
    <lineage>
        <taxon>Eukaryota</taxon>
        <taxon>Discoba</taxon>
        <taxon>Heterolobosea</taxon>
        <taxon>Tetramitia</taxon>
        <taxon>Eutetramitia</taxon>
        <taxon>Vahlkampfiidae</taxon>
        <taxon>Naegleria</taxon>
    </lineage>
</organism>
<comment type="caution">
    <text evidence="9">The sequence shown here is derived from an EMBL/GenBank/DDBJ whole genome shotgun (WGS) entry which is preliminary data.</text>
</comment>
<evidence type="ECO:0000256" key="1">
    <source>
        <dbReference type="ARBA" id="ARBA00004170"/>
    </source>
</evidence>
<dbReference type="SUPFAM" id="SSF48452">
    <property type="entry name" value="TPR-like"/>
    <property type="match status" value="1"/>
</dbReference>
<dbReference type="Gene3D" id="1.25.40.10">
    <property type="entry name" value="Tetratricopeptide repeat domain"/>
    <property type="match status" value="1"/>
</dbReference>
<dbReference type="GO" id="GO:0005774">
    <property type="term" value="C:vacuolar membrane"/>
    <property type="evidence" value="ECO:0007669"/>
    <property type="project" value="TreeGrafter"/>
</dbReference>
<keyword evidence="4" id="KW-0931">ER-Golgi transport</keyword>
<dbReference type="GO" id="GO:0016192">
    <property type="term" value="P:vesicle-mediated transport"/>
    <property type="evidence" value="ECO:0007669"/>
    <property type="project" value="UniProtKB-KW"/>
</dbReference>
<dbReference type="GO" id="GO:0005483">
    <property type="term" value="F:soluble NSF attachment protein activity"/>
    <property type="evidence" value="ECO:0007669"/>
    <property type="project" value="TreeGrafter"/>
</dbReference>
<accession>A0AA88GDK1</accession>
<keyword evidence="5" id="KW-0653">Protein transport</keyword>
<dbReference type="InterPro" id="IPR000744">
    <property type="entry name" value="NSF_attach"/>
</dbReference>
<evidence type="ECO:0000256" key="8">
    <source>
        <dbReference type="ARBA" id="ARBA00042485"/>
    </source>
</evidence>
<dbReference type="EMBL" id="PYSW02000054">
    <property type="protein sequence ID" value="KAG2373465.1"/>
    <property type="molecule type" value="Genomic_DNA"/>
</dbReference>
<dbReference type="InterPro" id="IPR011990">
    <property type="entry name" value="TPR-like_helical_dom_sf"/>
</dbReference>
<dbReference type="GO" id="GO:0006886">
    <property type="term" value="P:intracellular protein transport"/>
    <property type="evidence" value="ECO:0007669"/>
    <property type="project" value="InterPro"/>
</dbReference>
<evidence type="ECO:0000313" key="9">
    <source>
        <dbReference type="EMBL" id="KAG2373465.1"/>
    </source>
</evidence>
<evidence type="ECO:0000256" key="7">
    <source>
        <dbReference type="ARBA" id="ARBA00040047"/>
    </source>
</evidence>
<dbReference type="Proteomes" id="UP000816034">
    <property type="component" value="Unassembled WGS sequence"/>
</dbReference>
<sequence>MSTSLLEELASNNTSVGATSCTSADRLMKKAENVLSKKLHFGNRNKDAQKYFDQAAEIYMQSNMYSMAGEAYMKSGECFEAMGEPSRAANTFSIASEAFMQDAMFDHSKDTFEKSLHALQRASALYNENGQTAQAARKEKAIAEKLSEESIVDIDILHLAIEAYRRAVELFEFQQAYATVNACLEQIGYLYVRVNDYLESSKVWEEILNSEWNRGNSTTGQASLVRHLETKYMFYCLLTRLAGMKDDYDDDDLDLYWMELENFEQRGQSFGNSREFELLVGVYKSFKERDLKVFLRVVKKTLEVAKLDEWSKQILLYIRKKLENAIRGSSVAEDEDGELDLT</sequence>
<keyword evidence="6" id="KW-0472">Membrane</keyword>
<comment type="similarity">
    <text evidence="2">Belongs to the SNAP family.</text>
</comment>
<dbReference type="GeneID" id="68104526"/>
<evidence type="ECO:0000256" key="2">
    <source>
        <dbReference type="ARBA" id="ARBA00010050"/>
    </source>
</evidence>
<protein>
    <recommendedName>
        <fullName evidence="7">Gamma-soluble NSF attachment protein</fullName>
    </recommendedName>
    <alternativeName>
        <fullName evidence="8">N-ethylmaleimide-sensitive factor attachment protein gamma</fullName>
    </alternativeName>
</protein>
<keyword evidence="10" id="KW-1185">Reference proteome</keyword>
<name>A0AA88GDK1_NAELO</name>
<keyword evidence="3" id="KW-0813">Transport</keyword>
<dbReference type="PANTHER" id="PTHR13768:SF2">
    <property type="entry name" value="GAMMA-SOLUBLE NSF ATTACHMENT PROTEIN"/>
    <property type="match status" value="1"/>
</dbReference>
<dbReference type="Pfam" id="PF14938">
    <property type="entry name" value="SNAP"/>
    <property type="match status" value="1"/>
</dbReference>
<gene>
    <name evidence="9" type="ORF">C9374_012072</name>
</gene>
<dbReference type="PANTHER" id="PTHR13768">
    <property type="entry name" value="SOLUBLE NSF ATTACHMENT PROTEIN SNAP"/>
    <property type="match status" value="1"/>
</dbReference>
<evidence type="ECO:0000313" key="10">
    <source>
        <dbReference type="Proteomes" id="UP000816034"/>
    </source>
</evidence>
<comment type="subcellular location">
    <subcellularLocation>
        <location evidence="1">Membrane</location>
        <topology evidence="1">Peripheral membrane protein</topology>
    </subcellularLocation>
</comment>
<dbReference type="RefSeq" id="XP_044542639.1">
    <property type="nucleotide sequence ID" value="XM_044687798.1"/>
</dbReference>
<evidence type="ECO:0000256" key="5">
    <source>
        <dbReference type="ARBA" id="ARBA00022927"/>
    </source>
</evidence>
<evidence type="ECO:0000256" key="4">
    <source>
        <dbReference type="ARBA" id="ARBA00022892"/>
    </source>
</evidence>
<dbReference type="GO" id="GO:0031201">
    <property type="term" value="C:SNARE complex"/>
    <property type="evidence" value="ECO:0007669"/>
    <property type="project" value="TreeGrafter"/>
</dbReference>
<reference evidence="9 10" key="1">
    <citation type="journal article" date="2018" name="BMC Genomics">
        <title>The genome of Naegleria lovaniensis, the basis for a comparative approach to unravel pathogenicity factors of the human pathogenic amoeba N. fowleri.</title>
        <authorList>
            <person name="Liechti N."/>
            <person name="Schurch N."/>
            <person name="Bruggmann R."/>
            <person name="Wittwer M."/>
        </authorList>
    </citation>
    <scope>NUCLEOTIDE SEQUENCE [LARGE SCALE GENOMIC DNA]</scope>
    <source>
        <strain evidence="9 10">ATCC 30569</strain>
    </source>
</reference>
<dbReference type="AlphaFoldDB" id="A0AA88GDK1"/>